<name>A0AAP0R4I3_LIQFO</name>
<organism evidence="1 2">
    <name type="scientific">Liquidambar formosana</name>
    <name type="common">Formosan gum</name>
    <dbReference type="NCBI Taxonomy" id="63359"/>
    <lineage>
        <taxon>Eukaryota</taxon>
        <taxon>Viridiplantae</taxon>
        <taxon>Streptophyta</taxon>
        <taxon>Embryophyta</taxon>
        <taxon>Tracheophyta</taxon>
        <taxon>Spermatophyta</taxon>
        <taxon>Magnoliopsida</taxon>
        <taxon>eudicotyledons</taxon>
        <taxon>Gunneridae</taxon>
        <taxon>Pentapetalae</taxon>
        <taxon>Saxifragales</taxon>
        <taxon>Altingiaceae</taxon>
        <taxon>Liquidambar</taxon>
    </lineage>
</organism>
<evidence type="ECO:0000313" key="1">
    <source>
        <dbReference type="EMBL" id="KAK9268260.1"/>
    </source>
</evidence>
<proteinExistence type="predicted"/>
<evidence type="ECO:0000313" key="2">
    <source>
        <dbReference type="Proteomes" id="UP001415857"/>
    </source>
</evidence>
<dbReference type="Proteomes" id="UP001415857">
    <property type="component" value="Unassembled WGS sequence"/>
</dbReference>
<comment type="caution">
    <text evidence="1">The sequence shown here is derived from an EMBL/GenBank/DDBJ whole genome shotgun (WGS) entry which is preliminary data.</text>
</comment>
<dbReference type="EMBL" id="JBBPBK010000016">
    <property type="protein sequence ID" value="KAK9268260.1"/>
    <property type="molecule type" value="Genomic_DNA"/>
</dbReference>
<gene>
    <name evidence="1" type="ORF">L1049_010703</name>
</gene>
<protein>
    <submittedName>
        <fullName evidence="1">Uncharacterized protein</fullName>
    </submittedName>
</protein>
<reference evidence="1 2" key="1">
    <citation type="journal article" date="2024" name="Plant J.">
        <title>Genome sequences and population genomics reveal climatic adaptation and genomic divergence between two closely related sweetgum species.</title>
        <authorList>
            <person name="Xu W.Q."/>
            <person name="Ren C.Q."/>
            <person name="Zhang X.Y."/>
            <person name="Comes H.P."/>
            <person name="Liu X.H."/>
            <person name="Li Y.G."/>
            <person name="Kettle C.J."/>
            <person name="Jalonen R."/>
            <person name="Gaisberger H."/>
            <person name="Ma Y.Z."/>
            <person name="Qiu Y.X."/>
        </authorList>
    </citation>
    <scope>NUCLEOTIDE SEQUENCE [LARGE SCALE GENOMIC DNA]</scope>
    <source>
        <strain evidence="1">Hangzhou</strain>
    </source>
</reference>
<dbReference type="AlphaFoldDB" id="A0AAP0R4I3"/>
<sequence length="72" mass="8115">MACSACIIQRKRLHCGTCQQENARNYLSPQDISPFASISFTDLDFMLGNMVVVHTKTNEMEEKKAGRILPII</sequence>
<accession>A0AAP0R4I3</accession>
<keyword evidence="2" id="KW-1185">Reference proteome</keyword>